<dbReference type="KEGG" id="vg:26640106"/>
<dbReference type="GeneID" id="26640106"/>
<dbReference type="EMBL" id="KM359505">
    <property type="protein sequence ID" value="AIR93420.1"/>
    <property type="molecule type" value="Genomic_DNA"/>
</dbReference>
<name>A0A0K0KVF6_9CAUD</name>
<protein>
    <submittedName>
        <fullName evidence="2">Uncharacterized protein</fullName>
    </submittedName>
</protein>
<evidence type="ECO:0000313" key="2">
    <source>
        <dbReference type="EMBL" id="AIR93420.1"/>
    </source>
</evidence>
<dbReference type="Gene3D" id="3.40.210.10">
    <property type="entry name" value="PVUII Endonuclease, subunit A"/>
    <property type="match status" value="1"/>
</dbReference>
<dbReference type="InterPro" id="IPR038402">
    <property type="entry name" value="PvuII_sf"/>
</dbReference>
<feature type="compositionally biased region" description="Polar residues" evidence="1">
    <location>
        <begin position="166"/>
        <end position="181"/>
    </location>
</feature>
<keyword evidence="3" id="KW-1185">Reference proteome</keyword>
<accession>A0A0K0KVF6</accession>
<feature type="compositionally biased region" description="Basic and acidic residues" evidence="1">
    <location>
        <begin position="152"/>
        <end position="163"/>
    </location>
</feature>
<dbReference type="RefSeq" id="YP_009213562.1">
    <property type="nucleotide sequence ID" value="NC_028955.1"/>
</dbReference>
<evidence type="ECO:0000313" key="3">
    <source>
        <dbReference type="Proteomes" id="UP000207741"/>
    </source>
</evidence>
<dbReference type="OrthoDB" id="34154at10239"/>
<organism evidence="2 3">
    <name type="scientific">Prochlorococcus phage P-TIM68</name>
    <dbReference type="NCBI Taxonomy" id="1542477"/>
    <lineage>
        <taxon>Viruses</taxon>
        <taxon>Duplodnaviria</taxon>
        <taxon>Heunggongvirae</taxon>
        <taxon>Uroviricota</taxon>
        <taxon>Caudoviricetes</taxon>
        <taxon>Pantevenvirales</taxon>
        <taxon>Kyanoviridae</taxon>
        <taxon>Haifavirus</taxon>
        <taxon>Haifavirus tim68</taxon>
    </lineage>
</organism>
<proteinExistence type="predicted"/>
<evidence type="ECO:0000256" key="1">
    <source>
        <dbReference type="SAM" id="MobiDB-lite"/>
    </source>
</evidence>
<sequence>MTPEEIKSQIRNLTSQLKEEEKFALHFEMLYEISDKNEWGDPFNYNRGREIHMANELGHQIASTFSGEDASDEKGKCEYKSTTQNRINGTYNGISVQDSWEEQVEYLENKKIKCYNNHYVARYEGAKIVEMYKLDGEKVYEILAPKLKKDFDRKSKSTKKDPRLSASLSMTNIKQNGQKIR</sequence>
<dbReference type="Proteomes" id="UP000207741">
    <property type="component" value="Segment"/>
</dbReference>
<feature type="region of interest" description="Disordered" evidence="1">
    <location>
        <begin position="152"/>
        <end position="181"/>
    </location>
</feature>
<reference evidence="3" key="1">
    <citation type="submission" date="2014-08" db="EMBL/GenBank/DDBJ databases">
        <authorList>
            <person name="Edwards T."/>
        </authorList>
    </citation>
    <scope>NUCLEOTIDE SEQUENCE [LARGE SCALE GENOMIC DNA]</scope>
</reference>